<feature type="compositionally biased region" description="Basic and acidic residues" evidence="1">
    <location>
        <begin position="51"/>
        <end position="67"/>
    </location>
</feature>
<keyword evidence="2" id="KW-1185">Reference proteome</keyword>
<name>A0A0K0CYS6_ANGCA</name>
<evidence type="ECO:0000313" key="2">
    <source>
        <dbReference type="Proteomes" id="UP000035642"/>
    </source>
</evidence>
<proteinExistence type="predicted"/>
<reference evidence="2" key="1">
    <citation type="submission" date="2012-09" db="EMBL/GenBank/DDBJ databases">
        <authorList>
            <person name="Martin A.A."/>
        </authorList>
    </citation>
    <scope>NUCLEOTIDE SEQUENCE</scope>
</reference>
<accession>A0A0K0CYS6</accession>
<dbReference type="Proteomes" id="UP000035642">
    <property type="component" value="Unassembled WGS sequence"/>
</dbReference>
<evidence type="ECO:0000256" key="1">
    <source>
        <dbReference type="SAM" id="MobiDB-lite"/>
    </source>
</evidence>
<reference evidence="3" key="2">
    <citation type="submission" date="2017-02" db="UniProtKB">
        <authorList>
            <consortium name="WormBaseParasite"/>
        </authorList>
    </citation>
    <scope>IDENTIFICATION</scope>
</reference>
<evidence type="ECO:0000313" key="3">
    <source>
        <dbReference type="WBParaSite" id="ACAC_0000282701-mRNA-1"/>
    </source>
</evidence>
<dbReference type="AlphaFoldDB" id="A0A0K0CYS6"/>
<feature type="region of interest" description="Disordered" evidence="1">
    <location>
        <begin position="39"/>
        <end position="67"/>
    </location>
</feature>
<organism evidence="2 3">
    <name type="scientific">Angiostrongylus cantonensis</name>
    <name type="common">Rat lungworm</name>
    <dbReference type="NCBI Taxonomy" id="6313"/>
    <lineage>
        <taxon>Eukaryota</taxon>
        <taxon>Metazoa</taxon>
        <taxon>Ecdysozoa</taxon>
        <taxon>Nematoda</taxon>
        <taxon>Chromadorea</taxon>
        <taxon>Rhabditida</taxon>
        <taxon>Rhabditina</taxon>
        <taxon>Rhabditomorpha</taxon>
        <taxon>Strongyloidea</taxon>
        <taxon>Metastrongylidae</taxon>
        <taxon>Angiostrongylus</taxon>
    </lineage>
</organism>
<dbReference type="WBParaSite" id="ACAC_0000282701-mRNA-1">
    <property type="protein sequence ID" value="ACAC_0000282701-mRNA-1"/>
    <property type="gene ID" value="ACAC_0000282701"/>
</dbReference>
<sequence>MHSGGSEYKTVGDQQKVSVDLETQFLISIHLLRSKDYEDPDYYGEISAGEDDSHASRPDSSRRIVCS</sequence>
<protein>
    <submittedName>
        <fullName evidence="3">Uncharacterized protein</fullName>
    </submittedName>
</protein>